<dbReference type="EMBL" id="AP013066">
    <property type="protein sequence ID" value="BAN36307.1"/>
    <property type="molecule type" value="Genomic_DNA"/>
</dbReference>
<dbReference type="GO" id="GO:0030234">
    <property type="term" value="F:enzyme regulator activity"/>
    <property type="evidence" value="ECO:0007669"/>
    <property type="project" value="TreeGrafter"/>
</dbReference>
<keyword evidence="3" id="KW-1185">Reference proteome</keyword>
<accession>S6B789</accession>
<evidence type="ECO:0000313" key="2">
    <source>
        <dbReference type="EMBL" id="BAN36307.1"/>
    </source>
</evidence>
<dbReference type="STRING" id="1163617.SCD_n02500"/>
<dbReference type="Pfam" id="PF04348">
    <property type="entry name" value="LppC"/>
    <property type="match status" value="1"/>
</dbReference>
<reference evidence="2 3" key="1">
    <citation type="journal article" date="2012" name="Appl. Environ. Microbiol.">
        <title>Draft genome sequence of a psychrotolerant sulfur-oxidizing bacterium, Sulfuricella denitrificans skB26, and proteomic insights into cold adaptation.</title>
        <authorList>
            <person name="Watanabe T."/>
            <person name="Kojima H."/>
            <person name="Fukui M."/>
        </authorList>
    </citation>
    <scope>NUCLEOTIDE SEQUENCE [LARGE SCALE GENOMIC DNA]</scope>
    <source>
        <strain evidence="3">skB26</strain>
    </source>
</reference>
<protein>
    <submittedName>
        <fullName evidence="2">LppC family lipoprotein</fullName>
    </submittedName>
</protein>
<dbReference type="CDD" id="cd06339">
    <property type="entry name" value="PBP1_YraM_LppC_lipoprotein-like"/>
    <property type="match status" value="1"/>
</dbReference>
<keyword evidence="1" id="KW-0472">Membrane</keyword>
<dbReference type="Proteomes" id="UP000015559">
    <property type="component" value="Chromosome"/>
</dbReference>
<evidence type="ECO:0000313" key="3">
    <source>
        <dbReference type="Proteomes" id="UP000015559"/>
    </source>
</evidence>
<evidence type="ECO:0000256" key="1">
    <source>
        <dbReference type="ARBA" id="ARBA00023136"/>
    </source>
</evidence>
<organism evidence="2 3">
    <name type="scientific">Sulfuricella denitrificans (strain DSM 22764 / NBRC 105220 / skB26)</name>
    <dbReference type="NCBI Taxonomy" id="1163617"/>
    <lineage>
        <taxon>Bacteria</taxon>
        <taxon>Pseudomonadati</taxon>
        <taxon>Pseudomonadota</taxon>
        <taxon>Betaproteobacteria</taxon>
        <taxon>Nitrosomonadales</taxon>
        <taxon>Sulfuricellaceae</taxon>
        <taxon>Sulfuricella</taxon>
    </lineage>
</organism>
<dbReference type="GO" id="GO:0009252">
    <property type="term" value="P:peptidoglycan biosynthetic process"/>
    <property type="evidence" value="ECO:0007669"/>
    <property type="project" value="TreeGrafter"/>
</dbReference>
<dbReference type="KEGG" id="sdr:SCD_n02500"/>
<dbReference type="InterPro" id="IPR028082">
    <property type="entry name" value="Peripla_BP_I"/>
</dbReference>
<dbReference type="Gene3D" id="3.40.50.2300">
    <property type="match status" value="2"/>
</dbReference>
<keyword evidence="2" id="KW-0449">Lipoprotein</keyword>
<gene>
    <name evidence="2" type="ORF">SCD_n02500</name>
</gene>
<dbReference type="eggNOG" id="COG3107">
    <property type="taxonomic scope" value="Bacteria"/>
</dbReference>
<sequence>MQSAPAPPTAPSLETKTPVAQAFPLTMALPPEAFTAPQKKGQKPHIALLLPLKSASFGPAAEAVRQGAVAASIMQIPAVLPLQVYPTGDQVEDIVSVYQQALQAGAKIVIGPLTRNAVTTLAKSGLVEVPTLALNYPEGEEFLPENLYLFGLTAEGEARQAARRAFNDGWRTALTVTANTPLAKRVQLAFSDAWRGLGGKLVAQASFSPEQTQFPALRDTVFKHRSDILFLAADAERARMVRPYLDPNTPTYATSMVFGGNQEIGRNVDLNGVLFADMPWLLVPDHPAVMIFPRAEKFSIEQERLYALGIDAFRIAIVMAQNPRPAEGPVMDGVTGQISLANHQFQREMAVAQFREGTAVATEFADPRNLGEPR</sequence>
<dbReference type="GO" id="GO:0031241">
    <property type="term" value="C:periplasmic side of cell outer membrane"/>
    <property type="evidence" value="ECO:0007669"/>
    <property type="project" value="TreeGrafter"/>
</dbReference>
<proteinExistence type="predicted"/>
<dbReference type="AlphaFoldDB" id="S6B789"/>
<dbReference type="PANTHER" id="PTHR38038:SF1">
    <property type="entry name" value="PENICILLIN-BINDING PROTEIN ACTIVATOR LPOA"/>
    <property type="match status" value="1"/>
</dbReference>
<name>S6B789_SULDS</name>
<dbReference type="PANTHER" id="PTHR38038">
    <property type="entry name" value="PENICILLIN-BINDING PROTEIN ACTIVATOR LPOA"/>
    <property type="match status" value="1"/>
</dbReference>
<dbReference type="InterPro" id="IPR007443">
    <property type="entry name" value="LpoA"/>
</dbReference>
<dbReference type="SUPFAM" id="SSF53822">
    <property type="entry name" value="Periplasmic binding protein-like I"/>
    <property type="match status" value="1"/>
</dbReference>
<dbReference type="HOGENOM" id="CLU_026091_0_0_4"/>